<dbReference type="HOGENOM" id="CLU_024853_4_1_9"/>
<dbReference type="KEGG" id="csq:CSCA_4392"/>
<dbReference type="Gene3D" id="3.40.50.10260">
    <property type="entry name" value="YjeF N-terminal domain"/>
    <property type="match status" value="1"/>
</dbReference>
<dbReference type="NCBIfam" id="TIGR00197">
    <property type="entry name" value="yjeF_nterm"/>
    <property type="match status" value="1"/>
</dbReference>
<keyword evidence="22" id="KW-0418">Kinase</keyword>
<keyword evidence="12 17" id="KW-0456">Lyase</keyword>
<dbReference type="RefSeq" id="WP_029159379.1">
    <property type="nucleotide sequence ID" value="NZ_CP009933.1"/>
</dbReference>
<dbReference type="GO" id="GO:0016301">
    <property type="term" value="F:kinase activity"/>
    <property type="evidence" value="ECO:0007669"/>
    <property type="project" value="UniProtKB-KW"/>
</dbReference>
<evidence type="ECO:0000256" key="15">
    <source>
        <dbReference type="ARBA" id="ARBA00048238"/>
    </source>
</evidence>
<reference evidence="22 23" key="1">
    <citation type="journal article" date="2015" name="J. Biotechnol.">
        <title>Complete genome sequence of a malodorant-producing acetogen, Clostridium scatologenes ATCC 25775(T).</title>
        <authorList>
            <person name="Zhu Z."/>
            <person name="Guo T."/>
            <person name="Zheng H."/>
            <person name="Song T."/>
            <person name="Ouyang P."/>
            <person name="Xie J."/>
        </authorList>
    </citation>
    <scope>NUCLEOTIDE SEQUENCE [LARGE SCALE GENOMIC DNA]</scope>
    <source>
        <strain evidence="22 23">ATCC 25775</strain>
    </source>
</reference>
<comment type="function">
    <text evidence="17">Catalyzes the dehydration of the S-form of NAD(P)HX at the expense of ADP, which is converted to AMP. Together with NAD(P)HX epimerase, which catalyzes the epimerization of the S- and R-forms, the enzyme allows the repair of both epimers of NAD(P)HX, a damaged form of NAD(P)H that is a result of enzymatic or heat-dependent hydration.</text>
</comment>
<dbReference type="GO" id="GO:0046496">
    <property type="term" value="P:nicotinamide nucleotide metabolic process"/>
    <property type="evidence" value="ECO:0007669"/>
    <property type="project" value="UniProtKB-UniRule"/>
</dbReference>
<evidence type="ECO:0000256" key="13">
    <source>
        <dbReference type="ARBA" id="ARBA00023268"/>
    </source>
</evidence>
<evidence type="ECO:0000256" key="4">
    <source>
        <dbReference type="ARBA" id="ARBA00009524"/>
    </source>
</evidence>
<keyword evidence="8 17" id="KW-0521">NADP</keyword>
<comment type="similarity">
    <text evidence="3 19">In the N-terminal section; belongs to the NnrE/AIBP family.</text>
</comment>
<protein>
    <recommendedName>
        <fullName evidence="19">Bifunctional NAD(P)H-hydrate repair enzyme</fullName>
    </recommendedName>
    <alternativeName>
        <fullName evidence="19">Nicotinamide nucleotide repair protein</fullName>
    </alternativeName>
    <domain>
        <recommendedName>
            <fullName evidence="19">ADP-dependent (S)-NAD(P)H-hydrate dehydratase</fullName>
            <ecNumber evidence="19">4.2.1.136</ecNumber>
        </recommendedName>
        <alternativeName>
            <fullName evidence="19">ADP-dependent NAD(P)HX dehydratase</fullName>
        </alternativeName>
    </domain>
    <domain>
        <recommendedName>
            <fullName evidence="19">NAD(P)H-hydrate epimerase</fullName>
            <ecNumber evidence="19">5.1.99.6</ecNumber>
        </recommendedName>
    </domain>
</protein>
<keyword evidence="23" id="KW-1185">Reference proteome</keyword>
<feature type="binding site" evidence="18">
    <location>
        <position position="127"/>
    </location>
    <ligand>
        <name>K(+)</name>
        <dbReference type="ChEBI" id="CHEBI:29103"/>
    </ligand>
</feature>
<comment type="catalytic activity">
    <reaction evidence="15 17 19">
        <text>(6S)-NADHX + ADP = AMP + phosphate + NADH + H(+)</text>
        <dbReference type="Rhea" id="RHEA:32223"/>
        <dbReference type="ChEBI" id="CHEBI:15378"/>
        <dbReference type="ChEBI" id="CHEBI:43474"/>
        <dbReference type="ChEBI" id="CHEBI:57945"/>
        <dbReference type="ChEBI" id="CHEBI:64074"/>
        <dbReference type="ChEBI" id="CHEBI:456215"/>
        <dbReference type="ChEBI" id="CHEBI:456216"/>
        <dbReference type="EC" id="4.2.1.136"/>
    </reaction>
</comment>
<feature type="binding site" evidence="18">
    <location>
        <position position="163"/>
    </location>
    <ligand>
        <name>K(+)</name>
        <dbReference type="ChEBI" id="CHEBI:29103"/>
    </ligand>
</feature>
<feature type="binding site" evidence="17">
    <location>
        <position position="262"/>
    </location>
    <ligand>
        <name>(6S)-NADPHX</name>
        <dbReference type="ChEBI" id="CHEBI:64076"/>
    </ligand>
</feature>
<comment type="cofactor">
    <cofactor evidence="17">
        <name>Mg(2+)</name>
        <dbReference type="ChEBI" id="CHEBI:18420"/>
    </cofactor>
</comment>
<feature type="binding site" evidence="17">
    <location>
        <position position="440"/>
    </location>
    <ligand>
        <name>(6S)-NADPHX</name>
        <dbReference type="ChEBI" id="CHEBI:64076"/>
    </ligand>
</feature>
<keyword evidence="5 18" id="KW-0479">Metal-binding</keyword>
<comment type="catalytic activity">
    <reaction evidence="1 18 19">
        <text>(6R)-NADHX = (6S)-NADHX</text>
        <dbReference type="Rhea" id="RHEA:32215"/>
        <dbReference type="ChEBI" id="CHEBI:64074"/>
        <dbReference type="ChEBI" id="CHEBI:64075"/>
        <dbReference type="EC" id="5.1.99.6"/>
    </reaction>
</comment>
<comment type="similarity">
    <text evidence="4 19">In the C-terminal section; belongs to the NnrD/CARKD family.</text>
</comment>
<feature type="domain" description="YjeF N-terminal" evidence="21">
    <location>
        <begin position="9"/>
        <end position="217"/>
    </location>
</feature>
<dbReference type="Proteomes" id="UP000033115">
    <property type="component" value="Chromosome"/>
</dbReference>
<evidence type="ECO:0000256" key="16">
    <source>
        <dbReference type="ARBA" id="ARBA00049209"/>
    </source>
</evidence>
<dbReference type="PROSITE" id="PS51383">
    <property type="entry name" value="YJEF_C_3"/>
    <property type="match status" value="1"/>
</dbReference>
<feature type="binding site" evidence="17">
    <location>
        <position position="374"/>
    </location>
    <ligand>
        <name>(6S)-NADPHX</name>
        <dbReference type="ChEBI" id="CHEBI:64076"/>
    </ligand>
</feature>
<evidence type="ECO:0000259" key="20">
    <source>
        <dbReference type="PROSITE" id="PS51383"/>
    </source>
</evidence>
<comment type="cofactor">
    <cofactor evidence="18 19">
        <name>K(+)</name>
        <dbReference type="ChEBI" id="CHEBI:29103"/>
    </cofactor>
    <text evidence="18 19">Binds 1 potassium ion per subunit.</text>
</comment>
<dbReference type="GO" id="GO:0052856">
    <property type="term" value="F:NAD(P)HX epimerase activity"/>
    <property type="evidence" value="ECO:0007669"/>
    <property type="project" value="UniProtKB-UniRule"/>
</dbReference>
<dbReference type="GO" id="GO:0046872">
    <property type="term" value="F:metal ion binding"/>
    <property type="evidence" value="ECO:0007669"/>
    <property type="project" value="UniProtKB-UniRule"/>
</dbReference>
<feature type="binding site" evidence="17">
    <location>
        <position position="323"/>
    </location>
    <ligand>
        <name>(6S)-NADPHX</name>
        <dbReference type="ChEBI" id="CHEBI:64076"/>
    </ligand>
</feature>
<dbReference type="AlphaFoldDB" id="A0A0E3JR83"/>
<dbReference type="CDD" id="cd01171">
    <property type="entry name" value="YXKO-related"/>
    <property type="match status" value="1"/>
</dbReference>
<keyword evidence="11 18" id="KW-0413">Isomerase</keyword>
<evidence type="ECO:0000313" key="23">
    <source>
        <dbReference type="Proteomes" id="UP000033115"/>
    </source>
</evidence>
<evidence type="ECO:0000256" key="18">
    <source>
        <dbReference type="HAMAP-Rule" id="MF_01966"/>
    </source>
</evidence>
<comment type="function">
    <text evidence="18">Catalyzes the epimerization of the S- and R-forms of NAD(P)HX, a damaged form of NAD(P)H that is a result of enzymatic or heat-dependent hydration. This is a prerequisite for the S-specific NAD(P)H-hydrate dehydratase to allow the repair of both epimers of NAD(P)HX.</text>
</comment>
<keyword evidence="7 17" id="KW-0067">ATP-binding</keyword>
<dbReference type="PROSITE" id="PS51385">
    <property type="entry name" value="YJEF_N"/>
    <property type="match status" value="1"/>
</dbReference>
<dbReference type="EC" id="5.1.99.6" evidence="19"/>
<dbReference type="SUPFAM" id="SSF64153">
    <property type="entry name" value="YjeF N-terminal domain-like"/>
    <property type="match status" value="1"/>
</dbReference>
<feature type="domain" description="YjeF C-terminal" evidence="20">
    <location>
        <begin position="227"/>
        <end position="497"/>
    </location>
</feature>
<dbReference type="InterPro" id="IPR029056">
    <property type="entry name" value="Ribokinase-like"/>
</dbReference>
<evidence type="ECO:0000256" key="6">
    <source>
        <dbReference type="ARBA" id="ARBA00022741"/>
    </source>
</evidence>
<dbReference type="Pfam" id="PF01256">
    <property type="entry name" value="Carb_kinase"/>
    <property type="match status" value="1"/>
</dbReference>
<name>A0A0E3JR83_CLOSL</name>
<evidence type="ECO:0000256" key="2">
    <source>
        <dbReference type="ARBA" id="ARBA00000909"/>
    </source>
</evidence>
<comment type="similarity">
    <text evidence="17">Belongs to the NnrD/CARKD family.</text>
</comment>
<dbReference type="EC" id="4.2.1.136" evidence="19"/>
<dbReference type="PIRSF" id="PIRSF017184">
    <property type="entry name" value="Nnr"/>
    <property type="match status" value="1"/>
</dbReference>
<dbReference type="HAMAP" id="MF_01966">
    <property type="entry name" value="NADHX_epimerase"/>
    <property type="match status" value="1"/>
</dbReference>
<organism evidence="22 23">
    <name type="scientific">Clostridium scatologenes</name>
    <dbReference type="NCBI Taxonomy" id="1548"/>
    <lineage>
        <taxon>Bacteria</taxon>
        <taxon>Bacillati</taxon>
        <taxon>Bacillota</taxon>
        <taxon>Clostridia</taxon>
        <taxon>Eubacteriales</taxon>
        <taxon>Clostridiaceae</taxon>
        <taxon>Clostridium</taxon>
    </lineage>
</organism>
<dbReference type="PANTHER" id="PTHR12592">
    <property type="entry name" value="ATP-DEPENDENT (S)-NAD(P)H-HYDRATE DEHYDRATASE FAMILY MEMBER"/>
    <property type="match status" value="1"/>
</dbReference>
<proteinExistence type="inferred from homology"/>
<dbReference type="GO" id="GO:0005524">
    <property type="term" value="F:ATP binding"/>
    <property type="evidence" value="ECO:0007669"/>
    <property type="project" value="UniProtKB-UniRule"/>
</dbReference>
<evidence type="ECO:0000256" key="19">
    <source>
        <dbReference type="PIRNR" id="PIRNR017184"/>
    </source>
</evidence>
<evidence type="ECO:0000256" key="12">
    <source>
        <dbReference type="ARBA" id="ARBA00023239"/>
    </source>
</evidence>
<keyword evidence="10 17" id="KW-0520">NAD</keyword>
<feature type="binding site" evidence="17">
    <location>
        <position position="439"/>
    </location>
    <ligand>
        <name>AMP</name>
        <dbReference type="ChEBI" id="CHEBI:456215"/>
    </ligand>
</feature>
<evidence type="ECO:0000256" key="10">
    <source>
        <dbReference type="ARBA" id="ARBA00023027"/>
    </source>
</evidence>
<evidence type="ECO:0000313" key="22">
    <source>
        <dbReference type="EMBL" id="AKA71517.1"/>
    </source>
</evidence>
<evidence type="ECO:0000256" key="17">
    <source>
        <dbReference type="HAMAP-Rule" id="MF_01965"/>
    </source>
</evidence>
<comment type="similarity">
    <text evidence="18">Belongs to the NnrE/AIBP family.</text>
</comment>
<feature type="binding site" evidence="18">
    <location>
        <begin position="131"/>
        <end position="137"/>
    </location>
    <ligand>
        <name>(6S)-NADPHX</name>
        <dbReference type="ChEBI" id="CHEBI:64076"/>
    </ligand>
</feature>
<evidence type="ECO:0000256" key="1">
    <source>
        <dbReference type="ARBA" id="ARBA00000013"/>
    </source>
</evidence>
<sequence>MKIATSEIMRMIDSYCINELHIPGIVLMENAALKVVKNIDLDKYDSFCIVCTKGNNGGDGFAIARHLHILGKSVEIFLVGGKENMKPDCKINYDILKNMGIHINNVDNLEDINELRDCIERNQVTIDAIFGTGLSRNVEGIFESVISIINENSKYIISVDVPSGFDSNTGEILGKCIRANKTVSFELYKRGFLNYGTDKMTGKIITEKIGIPESAINKFHNNEFIMDRSMIKNNLVKRDKYCYKGDYGKVTIFAGSKGFTGAAYICSEGAVRSGAGLVTLCCHKEIQPILSSKLVEAMTVSFEEESRIEELIDKSDAIAIGPGMGNSENTLNILKNILNRAKNTVVIDADAINVLKNNLDILVHRNCEIILTPHLGEMSRITGLSVDYIKEHRLEVSQAFAKKNKVVILLKGYNTIITDGNSTIINPTGNSSMASGGMGDCLTGMIASFIGQGYNSMDSACISAFIHGYCGEILSKEMFCVNATHILNNVPFIIKELQE</sequence>
<comment type="catalytic activity">
    <reaction evidence="2 18 19">
        <text>(6R)-NADPHX = (6S)-NADPHX</text>
        <dbReference type="Rhea" id="RHEA:32227"/>
        <dbReference type="ChEBI" id="CHEBI:64076"/>
        <dbReference type="ChEBI" id="CHEBI:64077"/>
        <dbReference type="EC" id="5.1.99.6"/>
    </reaction>
</comment>
<evidence type="ECO:0000256" key="8">
    <source>
        <dbReference type="ARBA" id="ARBA00022857"/>
    </source>
</evidence>
<evidence type="ECO:0000256" key="14">
    <source>
        <dbReference type="ARBA" id="ARBA00025153"/>
    </source>
</evidence>
<dbReference type="STRING" id="1548.CSCA_4392"/>
<dbReference type="Pfam" id="PF03853">
    <property type="entry name" value="YjeF_N"/>
    <property type="match status" value="1"/>
</dbReference>
<dbReference type="InterPro" id="IPR036652">
    <property type="entry name" value="YjeF_N_dom_sf"/>
</dbReference>
<gene>
    <name evidence="18" type="primary">nnrE</name>
    <name evidence="17" type="synonym">nnrD</name>
    <name evidence="22" type="ORF">CSCA_4392</name>
</gene>
<dbReference type="Gene3D" id="3.40.1190.20">
    <property type="match status" value="1"/>
</dbReference>
<dbReference type="HAMAP" id="MF_01965">
    <property type="entry name" value="NADHX_dehydratase"/>
    <property type="match status" value="1"/>
</dbReference>
<keyword evidence="13" id="KW-0511">Multifunctional enzyme</keyword>
<evidence type="ECO:0000256" key="5">
    <source>
        <dbReference type="ARBA" id="ARBA00022723"/>
    </source>
</evidence>
<comment type="function">
    <text evidence="14 19">Bifunctional enzyme that catalyzes the epimerization of the S- and R-forms of NAD(P)HX and the dehydration of the S-form of NAD(P)HX at the expense of ADP, which is converted to AMP. This allows the repair of both epimers of NAD(P)HX, a damaged form of NAD(P)H that is a result of enzymatic or heat-dependent hydration.</text>
</comment>
<dbReference type="InterPro" id="IPR030677">
    <property type="entry name" value="Nnr"/>
</dbReference>
<evidence type="ECO:0000256" key="9">
    <source>
        <dbReference type="ARBA" id="ARBA00022958"/>
    </source>
</evidence>
<feature type="binding site" evidence="17">
    <location>
        <begin position="411"/>
        <end position="415"/>
    </location>
    <ligand>
        <name>AMP</name>
        <dbReference type="ChEBI" id="CHEBI:456215"/>
    </ligand>
</feature>
<dbReference type="GO" id="GO:0110051">
    <property type="term" value="P:metabolite repair"/>
    <property type="evidence" value="ECO:0007669"/>
    <property type="project" value="TreeGrafter"/>
</dbReference>
<dbReference type="NCBIfam" id="TIGR00196">
    <property type="entry name" value="yjeF_cterm"/>
    <property type="match status" value="1"/>
</dbReference>
<comment type="subunit">
    <text evidence="17">Homotetramer.</text>
</comment>
<dbReference type="GO" id="GO:0052855">
    <property type="term" value="F:ADP-dependent NAD(P)H-hydrate dehydratase activity"/>
    <property type="evidence" value="ECO:0007669"/>
    <property type="project" value="UniProtKB-UniRule"/>
</dbReference>
<comment type="caution">
    <text evidence="18">Lacks conserved residue(s) required for the propagation of feature annotation.</text>
</comment>
<dbReference type="PANTHER" id="PTHR12592:SF0">
    <property type="entry name" value="ATP-DEPENDENT (S)-NAD(P)H-HYDRATE DEHYDRATASE"/>
    <property type="match status" value="1"/>
</dbReference>
<comment type="catalytic activity">
    <reaction evidence="16 17 19">
        <text>(6S)-NADPHX + ADP = AMP + phosphate + NADPH + H(+)</text>
        <dbReference type="Rhea" id="RHEA:32235"/>
        <dbReference type="ChEBI" id="CHEBI:15378"/>
        <dbReference type="ChEBI" id="CHEBI:43474"/>
        <dbReference type="ChEBI" id="CHEBI:57783"/>
        <dbReference type="ChEBI" id="CHEBI:64076"/>
        <dbReference type="ChEBI" id="CHEBI:456215"/>
        <dbReference type="ChEBI" id="CHEBI:456216"/>
        <dbReference type="EC" id="4.2.1.136"/>
    </reaction>
</comment>
<dbReference type="InterPro" id="IPR000631">
    <property type="entry name" value="CARKD"/>
</dbReference>
<feature type="binding site" evidence="18">
    <location>
        <position position="56"/>
    </location>
    <ligand>
        <name>K(+)</name>
        <dbReference type="ChEBI" id="CHEBI:29103"/>
    </ligand>
</feature>
<evidence type="ECO:0000256" key="7">
    <source>
        <dbReference type="ARBA" id="ARBA00022840"/>
    </source>
</evidence>
<keyword evidence="6 17" id="KW-0547">Nucleotide-binding</keyword>
<dbReference type="EMBL" id="CP009933">
    <property type="protein sequence ID" value="AKA71517.1"/>
    <property type="molecule type" value="Genomic_DNA"/>
</dbReference>
<accession>A0A0E3JR83</accession>
<dbReference type="InterPro" id="IPR004443">
    <property type="entry name" value="YjeF_N_dom"/>
</dbReference>
<evidence type="ECO:0000256" key="3">
    <source>
        <dbReference type="ARBA" id="ARBA00006001"/>
    </source>
</evidence>
<dbReference type="SUPFAM" id="SSF53613">
    <property type="entry name" value="Ribokinase-like"/>
    <property type="match status" value="1"/>
</dbReference>
<keyword evidence="9 18" id="KW-0630">Potassium</keyword>
<keyword evidence="22" id="KW-0808">Transferase</keyword>
<evidence type="ECO:0000256" key="11">
    <source>
        <dbReference type="ARBA" id="ARBA00023235"/>
    </source>
</evidence>
<evidence type="ECO:0000259" key="21">
    <source>
        <dbReference type="PROSITE" id="PS51385"/>
    </source>
</evidence>
<feature type="binding site" evidence="18">
    <location>
        <begin position="55"/>
        <end position="59"/>
    </location>
    <ligand>
        <name>(6S)-NADPHX</name>
        <dbReference type="ChEBI" id="CHEBI:64076"/>
    </ligand>
</feature>
<feature type="binding site" evidence="18">
    <location>
        <position position="160"/>
    </location>
    <ligand>
        <name>(6S)-NADPHX</name>
        <dbReference type="ChEBI" id="CHEBI:64076"/>
    </ligand>
</feature>